<evidence type="ECO:0000313" key="2">
    <source>
        <dbReference type="Proteomes" id="UP000016932"/>
    </source>
</evidence>
<dbReference type="KEGG" id="pfj:MYCFIDRAFT_170279"/>
<dbReference type="HOGENOM" id="CLU_725885_0_0_1"/>
<dbReference type="OrthoDB" id="10507107at2759"/>
<dbReference type="EMBL" id="KB446555">
    <property type="protein sequence ID" value="EME88695.1"/>
    <property type="molecule type" value="Genomic_DNA"/>
</dbReference>
<reference evidence="1 2" key="1">
    <citation type="journal article" date="2012" name="PLoS Pathog.">
        <title>Diverse lifestyles and strategies of plant pathogenesis encoded in the genomes of eighteen Dothideomycetes fungi.</title>
        <authorList>
            <person name="Ohm R.A."/>
            <person name="Feau N."/>
            <person name="Henrissat B."/>
            <person name="Schoch C.L."/>
            <person name="Horwitz B.A."/>
            <person name="Barry K.W."/>
            <person name="Condon B.J."/>
            <person name="Copeland A.C."/>
            <person name="Dhillon B."/>
            <person name="Glaser F."/>
            <person name="Hesse C.N."/>
            <person name="Kosti I."/>
            <person name="LaButti K."/>
            <person name="Lindquist E.A."/>
            <person name="Lucas S."/>
            <person name="Salamov A.A."/>
            <person name="Bradshaw R.E."/>
            <person name="Ciuffetti L."/>
            <person name="Hamelin R.C."/>
            <person name="Kema G.H.J."/>
            <person name="Lawrence C."/>
            <person name="Scott J.A."/>
            <person name="Spatafora J.W."/>
            <person name="Turgeon B.G."/>
            <person name="de Wit P.J.G.M."/>
            <person name="Zhong S."/>
            <person name="Goodwin S.B."/>
            <person name="Grigoriev I.V."/>
        </authorList>
    </citation>
    <scope>NUCLEOTIDE SEQUENCE [LARGE SCALE GENOMIC DNA]</scope>
    <source>
        <strain evidence="1 2">CIRAD86</strain>
    </source>
</reference>
<dbReference type="AlphaFoldDB" id="N1Q7L3"/>
<proteinExistence type="predicted"/>
<organism evidence="1 2">
    <name type="scientific">Pseudocercospora fijiensis (strain CIRAD86)</name>
    <name type="common">Black leaf streak disease fungus</name>
    <name type="synonym">Mycosphaerella fijiensis</name>
    <dbReference type="NCBI Taxonomy" id="383855"/>
    <lineage>
        <taxon>Eukaryota</taxon>
        <taxon>Fungi</taxon>
        <taxon>Dikarya</taxon>
        <taxon>Ascomycota</taxon>
        <taxon>Pezizomycotina</taxon>
        <taxon>Dothideomycetes</taxon>
        <taxon>Dothideomycetidae</taxon>
        <taxon>Mycosphaerellales</taxon>
        <taxon>Mycosphaerellaceae</taxon>
        <taxon>Pseudocercospora</taxon>
    </lineage>
</organism>
<dbReference type="VEuPathDB" id="FungiDB:MYCFIDRAFT_170279"/>
<accession>N1Q7L3</accession>
<sequence>MLSGSINTVELFAITCCNVILRLKPDGRHILAPASLLRFTHSCSASHEHQHSLSISQAIKRCLDTEKFRGSPVRIFIRQETAGFSWTQIRQRAPRTTYWVVLDSISITSGVNSATCEERKMESGSLVDVWPLITDGTYSSDLAHEYSPSRGPKAKAHKLNAGMNSVAMLIRCNDLWPRLILILGPVTETFFGYDIILADEQHCSRFPARESKLLDELTADRQLHLPWEQTTLGPHVMQIQVVDVQLATVRPDGSKLSSATNRAGTPRLRPPLLRSNAHDSSFYGSRRDEIHYEKHFILRLIVNAAHGRKMEASDGSCVEAASQTNFQQSQMNNDEHLHMLPPFPHFQFTSAAALTDDSFNSNQHVRHSSRPNNCLPHHFFA</sequence>
<dbReference type="RefSeq" id="XP_007921624.1">
    <property type="nucleotide sequence ID" value="XM_007923433.1"/>
</dbReference>
<gene>
    <name evidence="1" type="ORF">MYCFIDRAFT_170279</name>
</gene>
<protein>
    <submittedName>
        <fullName evidence="1">Uncharacterized protein</fullName>
    </submittedName>
</protein>
<keyword evidence="2" id="KW-1185">Reference proteome</keyword>
<evidence type="ECO:0000313" key="1">
    <source>
        <dbReference type="EMBL" id="EME88695.1"/>
    </source>
</evidence>
<dbReference type="Proteomes" id="UP000016932">
    <property type="component" value="Unassembled WGS sequence"/>
</dbReference>
<dbReference type="GeneID" id="19332469"/>
<name>N1Q7L3_PSEFD</name>